<sequence>METKHYRRETVAMKRMYVVCEGQTEETFVRDVIAPIFAHRQIYITARLISTSKGHKGGGLNYQRIKKFILNCLKEEADTIITTFFDLYALDNGFPSYEEGRKISDVHQRVARLEDAFKADVIKENELYAERFPTVYSLMNLKGCCLPT</sequence>
<dbReference type="Proteomes" id="UP000305881">
    <property type="component" value="Chromosome"/>
</dbReference>
<dbReference type="KEGG" id="mbur:EQU24_00820"/>
<dbReference type="InterPro" id="IPR025455">
    <property type="entry name" value="DUF4276"/>
</dbReference>
<dbReference type="OrthoDB" id="9801478at2"/>
<organism evidence="1 2">
    <name type="scientific">Methylotuvimicrobium buryatense</name>
    <name type="common">Methylomicrobium buryatense</name>
    <dbReference type="NCBI Taxonomy" id="95641"/>
    <lineage>
        <taxon>Bacteria</taxon>
        <taxon>Pseudomonadati</taxon>
        <taxon>Pseudomonadota</taxon>
        <taxon>Gammaproteobacteria</taxon>
        <taxon>Methylococcales</taxon>
        <taxon>Methylococcaceae</taxon>
        <taxon>Methylotuvimicrobium</taxon>
    </lineage>
</organism>
<dbReference type="STRING" id="675511.GCA_000341735_02842"/>
<reference evidence="2" key="1">
    <citation type="journal article" date="2019" name="J. Bacteriol.">
        <title>A Mutagenic Screen Identifies a TonB-Dependent Receptor Required for the Lanthanide Metal Switch in the Type I Methanotroph 'Methylotuvimicrobium buryatense' 5GB1C.</title>
        <authorList>
            <person name="Groom J.D."/>
            <person name="Ford S.M."/>
            <person name="Pesesky M.W."/>
            <person name="Lidstrom M.E."/>
        </authorList>
    </citation>
    <scope>NUCLEOTIDE SEQUENCE [LARGE SCALE GENOMIC DNA]</scope>
    <source>
        <strain evidence="2">5GB1C</strain>
    </source>
</reference>
<proteinExistence type="predicted"/>
<protein>
    <submittedName>
        <fullName evidence="1">DUF4276 family protein</fullName>
    </submittedName>
</protein>
<evidence type="ECO:0000313" key="1">
    <source>
        <dbReference type="EMBL" id="QCW80957.1"/>
    </source>
</evidence>
<name>A0A4P9UJ03_METBY</name>
<dbReference type="AlphaFoldDB" id="A0A4P9UJ03"/>
<evidence type="ECO:0000313" key="2">
    <source>
        <dbReference type="Proteomes" id="UP000305881"/>
    </source>
</evidence>
<dbReference type="Pfam" id="PF14103">
    <property type="entry name" value="DUF4276"/>
    <property type="match status" value="1"/>
</dbReference>
<dbReference type="EMBL" id="CP035467">
    <property type="protein sequence ID" value="QCW80957.1"/>
    <property type="molecule type" value="Genomic_DNA"/>
</dbReference>
<gene>
    <name evidence="1" type="ORF">EQU24_00820</name>
</gene>
<accession>A0A4P9UJ03</accession>
<keyword evidence="2" id="KW-1185">Reference proteome</keyword>